<comment type="caution">
    <text evidence="2">The sequence shown here is derived from an EMBL/GenBank/DDBJ whole genome shotgun (WGS) entry which is preliminary data.</text>
</comment>
<evidence type="ECO:0000313" key="2">
    <source>
        <dbReference type="EMBL" id="CAD6220674.1"/>
    </source>
</evidence>
<dbReference type="AlphaFoldDB" id="A0A811NEP1"/>
<organism evidence="2 3">
    <name type="scientific">Miscanthus lutarioriparius</name>
    <dbReference type="NCBI Taxonomy" id="422564"/>
    <lineage>
        <taxon>Eukaryota</taxon>
        <taxon>Viridiplantae</taxon>
        <taxon>Streptophyta</taxon>
        <taxon>Embryophyta</taxon>
        <taxon>Tracheophyta</taxon>
        <taxon>Spermatophyta</taxon>
        <taxon>Magnoliopsida</taxon>
        <taxon>Liliopsida</taxon>
        <taxon>Poales</taxon>
        <taxon>Poaceae</taxon>
        <taxon>PACMAD clade</taxon>
        <taxon>Panicoideae</taxon>
        <taxon>Andropogonodae</taxon>
        <taxon>Andropogoneae</taxon>
        <taxon>Saccharinae</taxon>
        <taxon>Miscanthus</taxon>
    </lineage>
</organism>
<dbReference type="OrthoDB" id="641320at2759"/>
<dbReference type="PANTHER" id="PTHR34591:SF21">
    <property type="entry name" value="F-BOX DOMAIN CONTAINING PROTEIN, EXPRESSED"/>
    <property type="match status" value="1"/>
</dbReference>
<reference evidence="2" key="1">
    <citation type="submission" date="2020-10" db="EMBL/GenBank/DDBJ databases">
        <authorList>
            <person name="Han B."/>
            <person name="Lu T."/>
            <person name="Zhao Q."/>
            <person name="Huang X."/>
            <person name="Zhao Y."/>
        </authorList>
    </citation>
    <scope>NUCLEOTIDE SEQUENCE</scope>
</reference>
<dbReference type="SMART" id="SM00256">
    <property type="entry name" value="FBOX"/>
    <property type="match status" value="1"/>
</dbReference>
<keyword evidence="3" id="KW-1185">Reference proteome</keyword>
<name>A0A811NEP1_9POAL</name>
<gene>
    <name evidence="2" type="ORF">NCGR_LOCUS14123</name>
</gene>
<proteinExistence type="predicted"/>
<dbReference type="SUPFAM" id="SSF81383">
    <property type="entry name" value="F-box domain"/>
    <property type="match status" value="1"/>
</dbReference>
<sequence length="134" mass="15111">MATQVVAALPDDALADVFRGLPLRSLAVVRCVCKAWRDVVDDRALLLPHLHLLLRTVRGVFMNYVGHHGKRHQHYAGAYVAFDPAESPHYQVILVPAVPAAPLSHEDRRRRAEQERCALLREEEKDAKSLVSLY</sequence>
<accession>A0A811NEP1</accession>
<dbReference type="Pfam" id="PF12937">
    <property type="entry name" value="F-box-like"/>
    <property type="match status" value="1"/>
</dbReference>
<dbReference type="InterPro" id="IPR036047">
    <property type="entry name" value="F-box-like_dom_sf"/>
</dbReference>
<dbReference type="PANTHER" id="PTHR34591">
    <property type="entry name" value="OS03G0653100 PROTEIN-RELATED"/>
    <property type="match status" value="1"/>
</dbReference>
<dbReference type="EMBL" id="CAJGYO010000003">
    <property type="protein sequence ID" value="CAD6220674.1"/>
    <property type="molecule type" value="Genomic_DNA"/>
</dbReference>
<dbReference type="Proteomes" id="UP000604825">
    <property type="component" value="Unassembled WGS sequence"/>
</dbReference>
<evidence type="ECO:0000259" key="1">
    <source>
        <dbReference type="PROSITE" id="PS50181"/>
    </source>
</evidence>
<feature type="domain" description="F-box" evidence="1">
    <location>
        <begin position="3"/>
        <end position="50"/>
    </location>
</feature>
<evidence type="ECO:0000313" key="3">
    <source>
        <dbReference type="Proteomes" id="UP000604825"/>
    </source>
</evidence>
<dbReference type="InterPro" id="IPR001810">
    <property type="entry name" value="F-box_dom"/>
</dbReference>
<dbReference type="Gene3D" id="1.20.1280.50">
    <property type="match status" value="1"/>
</dbReference>
<protein>
    <recommendedName>
        <fullName evidence="1">F-box domain-containing protein</fullName>
    </recommendedName>
</protein>
<dbReference type="PROSITE" id="PS50181">
    <property type="entry name" value="FBOX"/>
    <property type="match status" value="1"/>
</dbReference>